<comment type="caution">
    <text evidence="2">The sequence shown here is derived from an EMBL/GenBank/DDBJ whole genome shotgun (WGS) entry which is preliminary data.</text>
</comment>
<evidence type="ECO:0000256" key="1">
    <source>
        <dbReference type="SAM" id="MobiDB-lite"/>
    </source>
</evidence>
<gene>
    <name evidence="2" type="ORF">AB1Y20_001877</name>
</gene>
<dbReference type="AlphaFoldDB" id="A0AB34J6C2"/>
<organism evidence="2 3">
    <name type="scientific">Prymnesium parvum</name>
    <name type="common">Toxic golden alga</name>
    <dbReference type="NCBI Taxonomy" id="97485"/>
    <lineage>
        <taxon>Eukaryota</taxon>
        <taxon>Haptista</taxon>
        <taxon>Haptophyta</taxon>
        <taxon>Prymnesiophyceae</taxon>
        <taxon>Prymnesiales</taxon>
        <taxon>Prymnesiaceae</taxon>
        <taxon>Prymnesium</taxon>
    </lineage>
</organism>
<proteinExistence type="predicted"/>
<evidence type="ECO:0000313" key="3">
    <source>
        <dbReference type="Proteomes" id="UP001515480"/>
    </source>
</evidence>
<feature type="region of interest" description="Disordered" evidence="1">
    <location>
        <begin position="62"/>
        <end position="85"/>
    </location>
</feature>
<sequence length="128" mass="13298">MKLPTGEAWAEARGCALAAEAQVGRLAASDDQEAALPFARACHPKVAIAGCSSSSNASVAQLTSEKERQLCQPRESSAPARISTTRQSCASLLDRPLQTRGTASTPRCIFRSDVTDASTTSSALCLSG</sequence>
<protein>
    <submittedName>
        <fullName evidence="2">Uncharacterized protein</fullName>
    </submittedName>
</protein>
<dbReference type="Proteomes" id="UP001515480">
    <property type="component" value="Unassembled WGS sequence"/>
</dbReference>
<name>A0AB34J6C2_PRYPA</name>
<dbReference type="EMBL" id="JBGBPQ010000011">
    <property type="protein sequence ID" value="KAL1515243.1"/>
    <property type="molecule type" value="Genomic_DNA"/>
</dbReference>
<accession>A0AB34J6C2</accession>
<reference evidence="2 3" key="1">
    <citation type="journal article" date="2024" name="Science">
        <title>Giant polyketide synthase enzymes in the biosynthesis of giant marine polyether toxins.</title>
        <authorList>
            <person name="Fallon T.R."/>
            <person name="Shende V.V."/>
            <person name="Wierzbicki I.H."/>
            <person name="Pendleton A.L."/>
            <person name="Watervoot N.F."/>
            <person name="Auber R.P."/>
            <person name="Gonzalez D.J."/>
            <person name="Wisecaver J.H."/>
            <person name="Moore B.S."/>
        </authorList>
    </citation>
    <scope>NUCLEOTIDE SEQUENCE [LARGE SCALE GENOMIC DNA]</scope>
    <source>
        <strain evidence="2 3">12B1</strain>
    </source>
</reference>
<keyword evidence="3" id="KW-1185">Reference proteome</keyword>
<evidence type="ECO:0000313" key="2">
    <source>
        <dbReference type="EMBL" id="KAL1515243.1"/>
    </source>
</evidence>